<dbReference type="Pfam" id="PF02312">
    <property type="entry name" value="CBF_beta"/>
    <property type="match status" value="1"/>
</dbReference>
<dbReference type="InterPro" id="IPR003417">
    <property type="entry name" value="CBF_beta"/>
</dbReference>
<organism evidence="2 3">
    <name type="scientific">Ridgeia piscesae</name>
    <name type="common">Tubeworm</name>
    <dbReference type="NCBI Taxonomy" id="27915"/>
    <lineage>
        <taxon>Eukaryota</taxon>
        <taxon>Metazoa</taxon>
        <taxon>Spiralia</taxon>
        <taxon>Lophotrochozoa</taxon>
        <taxon>Annelida</taxon>
        <taxon>Polychaeta</taxon>
        <taxon>Sedentaria</taxon>
        <taxon>Canalipalpata</taxon>
        <taxon>Sabellida</taxon>
        <taxon>Siboglinidae</taxon>
        <taxon>Ridgeia</taxon>
    </lineage>
</organism>
<dbReference type="Proteomes" id="UP001209878">
    <property type="component" value="Unassembled WGS sequence"/>
</dbReference>
<reference evidence="2" key="1">
    <citation type="journal article" date="2023" name="Mol. Biol. Evol.">
        <title>Third-Generation Sequencing Reveals the Adaptive Role of the Epigenome in Three Deep-Sea Polychaetes.</title>
        <authorList>
            <person name="Perez M."/>
            <person name="Aroh O."/>
            <person name="Sun Y."/>
            <person name="Lan Y."/>
            <person name="Juniper S.K."/>
            <person name="Young C.R."/>
            <person name="Angers B."/>
            <person name="Qian P.Y."/>
        </authorList>
    </citation>
    <scope>NUCLEOTIDE SEQUENCE</scope>
    <source>
        <strain evidence="2">R07B-5</strain>
    </source>
</reference>
<name>A0AAD9UFQ3_RIDPI</name>
<sequence length="127" mass="14250">MLPVVGNTLCCEVPPCFTFRMPRVVPDQRDKFENDELFRKLSRETEVMCISTVLAPGSFSTRVRVGSSRVAMSRCVWNIARLPATVGSRLTPVISRFRFDTRDTATDSPRSDTYASKRTAERGTPTS</sequence>
<feature type="region of interest" description="Disordered" evidence="1">
    <location>
        <begin position="101"/>
        <end position="127"/>
    </location>
</feature>
<evidence type="ECO:0000256" key="1">
    <source>
        <dbReference type="SAM" id="MobiDB-lite"/>
    </source>
</evidence>
<evidence type="ECO:0000313" key="2">
    <source>
        <dbReference type="EMBL" id="KAK2187624.1"/>
    </source>
</evidence>
<accession>A0AAD9UFQ3</accession>
<feature type="compositionally biased region" description="Polar residues" evidence="1">
    <location>
        <begin position="106"/>
        <end position="116"/>
    </location>
</feature>
<dbReference type="SUPFAM" id="SSF50723">
    <property type="entry name" value="Core binding factor beta, CBF"/>
    <property type="match status" value="1"/>
</dbReference>
<gene>
    <name evidence="2" type="ORF">NP493_159g00032</name>
</gene>
<comment type="caution">
    <text evidence="2">The sequence shown here is derived from an EMBL/GenBank/DDBJ whole genome shotgun (WGS) entry which is preliminary data.</text>
</comment>
<dbReference type="GO" id="GO:0003713">
    <property type="term" value="F:transcription coactivator activity"/>
    <property type="evidence" value="ECO:0007669"/>
    <property type="project" value="InterPro"/>
</dbReference>
<dbReference type="AlphaFoldDB" id="A0AAD9UFQ3"/>
<protein>
    <submittedName>
        <fullName evidence="2">Uncharacterized protein</fullName>
    </submittedName>
</protein>
<keyword evidence="3" id="KW-1185">Reference proteome</keyword>
<dbReference type="GO" id="GO:0005634">
    <property type="term" value="C:nucleus"/>
    <property type="evidence" value="ECO:0007669"/>
    <property type="project" value="InterPro"/>
</dbReference>
<dbReference type="InterPro" id="IPR036552">
    <property type="entry name" value="CBF_bsu_sf"/>
</dbReference>
<dbReference type="Gene3D" id="2.40.250.10">
    <property type="entry name" value="Core binding factor, beta subunit"/>
    <property type="match status" value="1"/>
</dbReference>
<dbReference type="EMBL" id="JAODUO010000159">
    <property type="protein sequence ID" value="KAK2187624.1"/>
    <property type="molecule type" value="Genomic_DNA"/>
</dbReference>
<evidence type="ECO:0000313" key="3">
    <source>
        <dbReference type="Proteomes" id="UP001209878"/>
    </source>
</evidence>
<proteinExistence type="predicted"/>